<dbReference type="InterPro" id="IPR036770">
    <property type="entry name" value="Ankyrin_rpt-contain_sf"/>
</dbReference>
<proteinExistence type="predicted"/>
<dbReference type="Pfam" id="PF00023">
    <property type="entry name" value="Ank"/>
    <property type="match status" value="1"/>
</dbReference>
<dbReference type="Proteomes" id="UP000078090">
    <property type="component" value="Unassembled WGS sequence"/>
</dbReference>
<evidence type="ECO:0000313" key="2">
    <source>
        <dbReference type="Proteomes" id="UP000078090"/>
    </source>
</evidence>
<dbReference type="SUPFAM" id="SSF48403">
    <property type="entry name" value="Ankyrin repeat"/>
    <property type="match status" value="1"/>
</dbReference>
<dbReference type="AlphaFoldDB" id="A0A177LSI3"/>
<comment type="caution">
    <text evidence="1">The sequence shown here is derived from an EMBL/GenBank/DDBJ whole genome shotgun (WGS) entry which is preliminary data.</text>
</comment>
<accession>A0A177LSI3</accession>
<protein>
    <submittedName>
        <fullName evidence="1">Uncharacterized protein</fullName>
    </submittedName>
</protein>
<evidence type="ECO:0000313" key="1">
    <source>
        <dbReference type="EMBL" id="OAH95959.1"/>
    </source>
</evidence>
<reference evidence="2" key="1">
    <citation type="submission" date="2016-03" db="EMBL/GenBank/DDBJ databases">
        <authorList>
            <person name="Heylen K."/>
            <person name="De Vos P."/>
            <person name="Vekeman B."/>
        </authorList>
    </citation>
    <scope>NUCLEOTIDE SEQUENCE [LARGE SCALE GENOMIC DNA]</scope>
    <source>
        <strain evidence="2">R-45363</strain>
    </source>
</reference>
<dbReference type="Gene3D" id="1.25.40.20">
    <property type="entry name" value="Ankyrin repeat-containing domain"/>
    <property type="match status" value="1"/>
</dbReference>
<name>A0A177LSI3_METMH</name>
<dbReference type="InterPro" id="IPR002110">
    <property type="entry name" value="Ankyrin_rpt"/>
</dbReference>
<dbReference type="EMBL" id="LUUG01000139">
    <property type="protein sequence ID" value="OAH95959.1"/>
    <property type="molecule type" value="Genomic_DNA"/>
</dbReference>
<sequence>MTVVNLARQGNLETLQKLIHGGCRIDRRTTYDPWMTPLDAAAVVGNAACADLLLRAGAPLWGSSIFEAIQVDSRPILEVFHRHDAVFFRDFRKDKEFSPNPRLNRWLLHFTALDYALSIGATACSGFLTEVGAQKKDKFTKCRRGHYAPLIKDESFVSVVGMNLDGLCEATEGYYCAKCEAFVRGAM</sequence>
<organism evidence="1 2">
    <name type="scientific">Methylomonas methanica</name>
    <dbReference type="NCBI Taxonomy" id="421"/>
    <lineage>
        <taxon>Bacteria</taxon>
        <taxon>Pseudomonadati</taxon>
        <taxon>Pseudomonadota</taxon>
        <taxon>Gammaproteobacteria</taxon>
        <taxon>Methylococcales</taxon>
        <taxon>Methylococcaceae</taxon>
        <taxon>Methylomonas</taxon>
    </lineage>
</organism>
<gene>
    <name evidence="1" type="ORF">A1332_05425</name>
</gene>